<dbReference type="InterPro" id="IPR036291">
    <property type="entry name" value="NAD(P)-bd_dom_sf"/>
</dbReference>
<dbReference type="EMBL" id="AXZF01000029">
    <property type="protein sequence ID" value="ERT69322.1"/>
    <property type="molecule type" value="Genomic_DNA"/>
</dbReference>
<dbReference type="SUPFAM" id="SSF51735">
    <property type="entry name" value="NAD(P)-binding Rossmann-fold domains"/>
    <property type="match status" value="1"/>
</dbReference>
<sequence length="315" mass="35811">MIKIAIIGTSKISDEFANAIQKVMGCELKAIYSRNFENGLMFGKKYGVEDIIIEFEELCKRQDLDMVYIASPNSLHYNQTLELLKNKKHVLCEKPMGINEKEIEEMYRVAYENKVSLMEAMKNTFLPNFKSIEKNIYKIGDVRGFIGNFCQYSSRYDNLKDGELTNIFDPKYGGGAHLDIGVYPLYFILRLFGIPLNSKIINYTLDSGVPGIGSALLEYKNMAGVIVYSKITNSYIGSEIQGEKGSIIIDSISNIKEVKICYRNGEIENISVPQEDNSMIYELEEFISLIKKGKVESDINTKEISKEVIRILTQK</sequence>
<dbReference type="PANTHER" id="PTHR43054">
    <property type="match status" value="1"/>
</dbReference>
<dbReference type="AlphaFoldDB" id="U7VC81"/>
<dbReference type="GO" id="GO:0000166">
    <property type="term" value="F:nucleotide binding"/>
    <property type="evidence" value="ECO:0007669"/>
    <property type="project" value="InterPro"/>
</dbReference>
<dbReference type="HOGENOM" id="CLU_023194_7_0_0"/>
<dbReference type="Gene3D" id="3.40.50.720">
    <property type="entry name" value="NAD(P)-binding Rossmann-like Domain"/>
    <property type="match status" value="1"/>
</dbReference>
<evidence type="ECO:0000313" key="3">
    <source>
        <dbReference type="EMBL" id="ERT69322.1"/>
    </source>
</evidence>
<dbReference type="InterPro" id="IPR000683">
    <property type="entry name" value="Gfo/Idh/MocA-like_OxRdtase_N"/>
</dbReference>
<dbReference type="Pfam" id="PF22725">
    <property type="entry name" value="GFO_IDH_MocA_C3"/>
    <property type="match status" value="1"/>
</dbReference>
<dbReference type="Gene3D" id="3.30.360.10">
    <property type="entry name" value="Dihydrodipicolinate Reductase, domain 2"/>
    <property type="match status" value="1"/>
</dbReference>
<accession>U7VC81</accession>
<proteinExistence type="predicted"/>
<evidence type="ECO:0000259" key="2">
    <source>
        <dbReference type="Pfam" id="PF22725"/>
    </source>
</evidence>
<dbReference type="RefSeq" id="WP_023050376.1">
    <property type="nucleotide sequence ID" value="NZ_CP173062.2"/>
</dbReference>
<dbReference type="Pfam" id="PF01408">
    <property type="entry name" value="GFO_IDH_MocA"/>
    <property type="match status" value="1"/>
</dbReference>
<evidence type="ECO:0000313" key="4">
    <source>
        <dbReference type="Proteomes" id="UP000017081"/>
    </source>
</evidence>
<evidence type="ECO:0000259" key="1">
    <source>
        <dbReference type="Pfam" id="PF01408"/>
    </source>
</evidence>
<name>U7VC81_9FUSO</name>
<feature type="domain" description="Gfo/Idh/MocA-like oxidoreductase N-terminal" evidence="1">
    <location>
        <begin position="2"/>
        <end position="118"/>
    </location>
</feature>
<dbReference type="SUPFAM" id="SSF55347">
    <property type="entry name" value="Glyceraldehyde-3-phosphate dehydrogenase-like, C-terminal domain"/>
    <property type="match status" value="1"/>
</dbReference>
<dbReference type="eggNOG" id="COG0673">
    <property type="taxonomic scope" value="Bacteria"/>
</dbReference>
<keyword evidence="4" id="KW-1185">Reference proteome</keyword>
<dbReference type="STRING" id="1319815.HMPREF0202_00831"/>
<feature type="domain" description="GFO/IDH/MocA-like oxidoreductase" evidence="2">
    <location>
        <begin position="138"/>
        <end position="247"/>
    </location>
</feature>
<dbReference type="PATRIC" id="fig|1319815.3.peg.799"/>
<reference evidence="3 4" key="1">
    <citation type="submission" date="2013-08" db="EMBL/GenBank/DDBJ databases">
        <authorList>
            <person name="Weinstock G."/>
            <person name="Sodergren E."/>
            <person name="Wylie T."/>
            <person name="Fulton L."/>
            <person name="Fulton R."/>
            <person name="Fronick C."/>
            <person name="O'Laughlin M."/>
            <person name="Godfrey J."/>
            <person name="Miner T."/>
            <person name="Herter B."/>
            <person name="Appelbaum E."/>
            <person name="Cordes M."/>
            <person name="Lek S."/>
            <person name="Wollam A."/>
            <person name="Pepin K.H."/>
            <person name="Palsikar V.B."/>
            <person name="Mitreva M."/>
            <person name="Wilson R.K."/>
        </authorList>
    </citation>
    <scope>NUCLEOTIDE SEQUENCE [LARGE SCALE GENOMIC DNA]</scope>
    <source>
        <strain evidence="3 4">ATCC BAA-474</strain>
    </source>
</reference>
<dbReference type="InterPro" id="IPR055170">
    <property type="entry name" value="GFO_IDH_MocA-like_dom"/>
</dbReference>
<organism evidence="3 4">
    <name type="scientific">Cetobacterium somerae ATCC BAA-474</name>
    <dbReference type="NCBI Taxonomy" id="1319815"/>
    <lineage>
        <taxon>Bacteria</taxon>
        <taxon>Fusobacteriati</taxon>
        <taxon>Fusobacteriota</taxon>
        <taxon>Fusobacteriia</taxon>
        <taxon>Fusobacteriales</taxon>
        <taxon>Fusobacteriaceae</taxon>
        <taxon>Cetobacterium</taxon>
    </lineage>
</organism>
<protein>
    <submittedName>
        <fullName evidence="3">Uncharacterized protein</fullName>
    </submittedName>
</protein>
<gene>
    <name evidence="3" type="ORF">HMPREF0202_00831</name>
</gene>
<dbReference type="Proteomes" id="UP000017081">
    <property type="component" value="Unassembled WGS sequence"/>
</dbReference>
<dbReference type="PANTHER" id="PTHR43054:SF1">
    <property type="entry name" value="SCYLLO-INOSITOL 2-DEHYDROGENASE (NADP(+)) IOLU"/>
    <property type="match status" value="1"/>
</dbReference>
<comment type="caution">
    <text evidence="3">The sequence shown here is derived from an EMBL/GenBank/DDBJ whole genome shotgun (WGS) entry which is preliminary data.</text>
</comment>